<keyword evidence="5 7" id="KW-1133">Transmembrane helix</keyword>
<dbReference type="GO" id="GO:0016020">
    <property type="term" value="C:membrane"/>
    <property type="evidence" value="ECO:0007669"/>
    <property type="project" value="UniProtKB-SubCell"/>
</dbReference>
<dbReference type="OrthoDB" id="6339427at2759"/>
<evidence type="ECO:0000313" key="9">
    <source>
        <dbReference type="Proteomes" id="UP000247810"/>
    </source>
</evidence>
<keyword evidence="3" id="KW-0813">Transport</keyword>
<evidence type="ECO:0000256" key="2">
    <source>
        <dbReference type="ARBA" id="ARBA00010992"/>
    </source>
</evidence>
<dbReference type="GO" id="GO:0005351">
    <property type="term" value="F:carbohydrate:proton symporter activity"/>
    <property type="evidence" value="ECO:0007669"/>
    <property type="project" value="TreeGrafter"/>
</dbReference>
<evidence type="ECO:0000256" key="1">
    <source>
        <dbReference type="ARBA" id="ARBA00004141"/>
    </source>
</evidence>
<dbReference type="InterPro" id="IPR005828">
    <property type="entry name" value="MFS_sugar_transport-like"/>
</dbReference>
<dbReference type="VEuPathDB" id="FungiDB:BO71DRAFT_414028"/>
<dbReference type="InterPro" id="IPR050360">
    <property type="entry name" value="MFS_Sugar_Transporters"/>
</dbReference>
<keyword evidence="4 7" id="KW-0812">Transmembrane</keyword>
<dbReference type="PANTHER" id="PTHR48022">
    <property type="entry name" value="PLASTIDIC GLUCOSE TRANSPORTER 4"/>
    <property type="match status" value="1"/>
</dbReference>
<dbReference type="InterPro" id="IPR036259">
    <property type="entry name" value="MFS_trans_sf"/>
</dbReference>
<protein>
    <submittedName>
        <fullName evidence="8">MFS general substrate transporter</fullName>
    </submittedName>
</protein>
<feature type="transmembrane region" description="Helical" evidence="7">
    <location>
        <begin position="12"/>
        <end position="34"/>
    </location>
</feature>
<evidence type="ECO:0000256" key="6">
    <source>
        <dbReference type="ARBA" id="ARBA00023136"/>
    </source>
</evidence>
<accession>A0A319DBU6</accession>
<feature type="transmembrane region" description="Helical" evidence="7">
    <location>
        <begin position="92"/>
        <end position="112"/>
    </location>
</feature>
<name>A0A319DBU6_9EURO</name>
<dbReference type="Pfam" id="PF00083">
    <property type="entry name" value="Sugar_tr"/>
    <property type="match status" value="3"/>
</dbReference>
<feature type="transmembrane region" description="Helical" evidence="7">
    <location>
        <begin position="163"/>
        <end position="182"/>
    </location>
</feature>
<dbReference type="PANTHER" id="PTHR48022:SF26">
    <property type="entry name" value="MAJOR FACILITATOR SUPERFAMILY (MFS) PROFILE DOMAIN-CONTAINING PROTEIN-RELATED"/>
    <property type="match status" value="1"/>
</dbReference>
<dbReference type="InterPro" id="IPR003663">
    <property type="entry name" value="Sugar/inositol_transpt"/>
</dbReference>
<reference evidence="8 9" key="1">
    <citation type="submission" date="2018-02" db="EMBL/GenBank/DDBJ databases">
        <title>The genomes of Aspergillus section Nigri reveals drivers in fungal speciation.</title>
        <authorList>
            <consortium name="DOE Joint Genome Institute"/>
            <person name="Vesth T.C."/>
            <person name="Nybo J."/>
            <person name="Theobald S."/>
            <person name="Brandl J."/>
            <person name="Frisvad J.C."/>
            <person name="Nielsen K.F."/>
            <person name="Lyhne E.K."/>
            <person name="Kogle M.E."/>
            <person name="Kuo A."/>
            <person name="Riley R."/>
            <person name="Clum A."/>
            <person name="Nolan M."/>
            <person name="Lipzen A."/>
            <person name="Salamov A."/>
            <person name="Henrissat B."/>
            <person name="Wiebenga A."/>
            <person name="De vries R.P."/>
            <person name="Grigoriev I.V."/>
            <person name="Mortensen U.H."/>
            <person name="Andersen M.R."/>
            <person name="Baker S.E."/>
        </authorList>
    </citation>
    <scope>NUCLEOTIDE SEQUENCE [LARGE SCALE GENOMIC DNA]</scope>
    <source>
        <strain evidence="8 9">CBS 707.79</strain>
    </source>
</reference>
<keyword evidence="6 7" id="KW-0472">Membrane</keyword>
<keyword evidence="9" id="KW-1185">Reference proteome</keyword>
<feature type="transmembrane region" description="Helical" evidence="7">
    <location>
        <begin position="132"/>
        <end position="156"/>
    </location>
</feature>
<evidence type="ECO:0000313" key="8">
    <source>
        <dbReference type="EMBL" id="PYH88513.1"/>
    </source>
</evidence>
<dbReference type="SUPFAM" id="SSF103473">
    <property type="entry name" value="MFS general substrate transporter"/>
    <property type="match status" value="1"/>
</dbReference>
<evidence type="ECO:0000256" key="5">
    <source>
        <dbReference type="ARBA" id="ARBA00022989"/>
    </source>
</evidence>
<feature type="transmembrane region" description="Helical" evidence="7">
    <location>
        <begin position="54"/>
        <end position="80"/>
    </location>
</feature>
<dbReference type="EMBL" id="KZ826085">
    <property type="protein sequence ID" value="PYH88513.1"/>
    <property type="molecule type" value="Genomic_DNA"/>
</dbReference>
<evidence type="ECO:0000256" key="3">
    <source>
        <dbReference type="ARBA" id="ARBA00022448"/>
    </source>
</evidence>
<evidence type="ECO:0000256" key="4">
    <source>
        <dbReference type="ARBA" id="ARBA00022692"/>
    </source>
</evidence>
<proteinExistence type="inferred from homology"/>
<dbReference type="Proteomes" id="UP000247810">
    <property type="component" value="Unassembled WGS sequence"/>
</dbReference>
<dbReference type="AlphaFoldDB" id="A0A319DBU6"/>
<dbReference type="PRINTS" id="PR00171">
    <property type="entry name" value="SUGRTRNSPORT"/>
</dbReference>
<comment type="subcellular location">
    <subcellularLocation>
        <location evidence="1">Membrane</location>
        <topology evidence="1">Multi-pass membrane protein</topology>
    </subcellularLocation>
</comment>
<dbReference type="STRING" id="1448320.A0A319DBU6"/>
<evidence type="ECO:0000256" key="7">
    <source>
        <dbReference type="SAM" id="Phobius"/>
    </source>
</evidence>
<sequence length="376" mass="42093">MYPASHKPYFGIKGGWLTFWVTVACATDMLLFGYDHGVFAGVIVTRDFLSVLNLHDYATLLGTITAVYDAGCLVGAMAAMYFGERWGRKKTIIWGTSIMMVGALLQITAYSVPQMIVGRVVAGLGNGLNTATAPLVLNVAGYSLSNWMTFAFSFVPGPAGWRFPLAFQLVFMLVLFATVPWLPESPRWLISHDRHEEAQQIIADLEDKDPRDSYVIAAYTEIVTTIQYEREHGLSWGQLLRGATGEEQGTCTLNSLGTRTKGAALSTATNWAMNFMVVEIMPTGIQNLGWRFYIIWTVFNFAFVPTVYFFYPETANRSLEDIDRFFVENNGLFIHRTPEALCVERPVRYIELENERVKESSAISDAKVGTEHTEHV</sequence>
<dbReference type="Gene3D" id="1.20.1250.20">
    <property type="entry name" value="MFS general substrate transporter like domains"/>
    <property type="match status" value="2"/>
</dbReference>
<feature type="transmembrane region" description="Helical" evidence="7">
    <location>
        <begin position="290"/>
        <end position="311"/>
    </location>
</feature>
<gene>
    <name evidence="8" type="ORF">BO71DRAFT_414028</name>
</gene>
<dbReference type="PROSITE" id="PS51257">
    <property type="entry name" value="PROKAR_LIPOPROTEIN"/>
    <property type="match status" value="1"/>
</dbReference>
<organism evidence="8 9">
    <name type="scientific">Aspergillus ellipticus CBS 707.79</name>
    <dbReference type="NCBI Taxonomy" id="1448320"/>
    <lineage>
        <taxon>Eukaryota</taxon>
        <taxon>Fungi</taxon>
        <taxon>Dikarya</taxon>
        <taxon>Ascomycota</taxon>
        <taxon>Pezizomycotina</taxon>
        <taxon>Eurotiomycetes</taxon>
        <taxon>Eurotiomycetidae</taxon>
        <taxon>Eurotiales</taxon>
        <taxon>Aspergillaceae</taxon>
        <taxon>Aspergillus</taxon>
        <taxon>Aspergillus subgen. Circumdati</taxon>
    </lineage>
</organism>
<comment type="similarity">
    <text evidence="2">Belongs to the major facilitator superfamily. Sugar transporter (TC 2.A.1.1) family.</text>
</comment>